<feature type="transmembrane region" description="Helical" evidence="10">
    <location>
        <begin position="389"/>
        <end position="407"/>
    </location>
</feature>
<evidence type="ECO:0000256" key="10">
    <source>
        <dbReference type="SAM" id="Phobius"/>
    </source>
</evidence>
<comment type="similarity">
    <text evidence="1">Belongs to the NADH dehydrogenase family.</text>
</comment>
<evidence type="ECO:0000256" key="5">
    <source>
        <dbReference type="ARBA" id="ARBA00022946"/>
    </source>
</evidence>
<keyword evidence="10" id="KW-1133">Transmembrane helix</keyword>
<evidence type="ECO:0000313" key="14">
    <source>
        <dbReference type="Proteomes" id="UP000332515"/>
    </source>
</evidence>
<dbReference type="EC" id="1.6.5.9" evidence="2"/>
<feature type="domain" description="FAD/NAD(P)-binding" evidence="11">
    <location>
        <begin position="30"/>
        <end position="344"/>
    </location>
</feature>
<comment type="catalytic activity">
    <reaction evidence="8">
        <text>a quinone + NADH + H(+) = a quinol + NAD(+)</text>
        <dbReference type="Rhea" id="RHEA:46160"/>
        <dbReference type="ChEBI" id="CHEBI:15378"/>
        <dbReference type="ChEBI" id="CHEBI:24646"/>
        <dbReference type="ChEBI" id="CHEBI:57540"/>
        <dbReference type="ChEBI" id="CHEBI:57945"/>
        <dbReference type="ChEBI" id="CHEBI:132124"/>
        <dbReference type="EC" id="1.6.5.9"/>
    </reaction>
</comment>
<dbReference type="Pfam" id="PF22366">
    <property type="entry name" value="NDH2_C"/>
    <property type="match status" value="1"/>
</dbReference>
<dbReference type="AlphaFoldDB" id="A0A6A7YA00"/>
<keyword evidence="4" id="KW-0274">FAD</keyword>
<evidence type="ECO:0000259" key="11">
    <source>
        <dbReference type="Pfam" id="PF07992"/>
    </source>
</evidence>
<name>A0A6A7YA00_9HYPH</name>
<evidence type="ECO:0000313" key="13">
    <source>
        <dbReference type="EMBL" id="MQT14482.1"/>
    </source>
</evidence>
<proteinExistence type="inferred from homology"/>
<dbReference type="PRINTS" id="PR00411">
    <property type="entry name" value="PNDRDTASEI"/>
</dbReference>
<dbReference type="PANTHER" id="PTHR43706:SF47">
    <property type="entry name" value="EXTERNAL NADH-UBIQUINONE OXIDOREDUCTASE 1, MITOCHONDRIAL-RELATED"/>
    <property type="match status" value="1"/>
</dbReference>
<dbReference type="Pfam" id="PF07992">
    <property type="entry name" value="Pyr_redox_2"/>
    <property type="match status" value="1"/>
</dbReference>
<comment type="caution">
    <text evidence="13">The sequence shown here is derived from an EMBL/GenBank/DDBJ whole genome shotgun (WGS) entry which is preliminary data.</text>
</comment>
<dbReference type="InterPro" id="IPR036188">
    <property type="entry name" value="FAD/NAD-bd_sf"/>
</dbReference>
<dbReference type="PRINTS" id="PR00368">
    <property type="entry name" value="FADPNR"/>
</dbReference>
<dbReference type="EMBL" id="VWNA01000001">
    <property type="protein sequence ID" value="MQT14482.1"/>
    <property type="molecule type" value="Genomic_DNA"/>
</dbReference>
<dbReference type="SUPFAM" id="SSF51905">
    <property type="entry name" value="FAD/NAD(P)-binding domain"/>
    <property type="match status" value="1"/>
</dbReference>
<gene>
    <name evidence="13" type="ORF">F0357_17860</name>
</gene>
<keyword evidence="10" id="KW-0472">Membrane</keyword>
<accession>A0A6A7YA00</accession>
<reference evidence="13 14" key="1">
    <citation type="submission" date="2019-09" db="EMBL/GenBank/DDBJ databases">
        <title>Segnochrobactrum spirostomi gen. nov., sp. nov., isolated from the ciliate Spirostomum cf. yagiui and description of a novel family, Segnochrobactraceae fam. nov. within the order Rhizobiales of the class Alphaproteobacteria.</title>
        <authorList>
            <person name="Akter S."/>
            <person name="Shazib S.U.A."/>
            <person name="Shin M.K."/>
        </authorList>
    </citation>
    <scope>NUCLEOTIDE SEQUENCE [LARGE SCALE GENOMIC DNA]</scope>
    <source>
        <strain evidence="13 14">Sp-1</strain>
    </source>
</reference>
<keyword evidence="10" id="KW-0812">Transmembrane</keyword>
<protein>
    <recommendedName>
        <fullName evidence="2">NADH:ubiquinone reductase (non-electrogenic)</fullName>
        <ecNumber evidence="2">1.6.5.9</ecNumber>
    </recommendedName>
</protein>
<evidence type="ECO:0000256" key="6">
    <source>
        <dbReference type="ARBA" id="ARBA00023002"/>
    </source>
</evidence>
<evidence type="ECO:0000256" key="9">
    <source>
        <dbReference type="SAM" id="MobiDB-lite"/>
    </source>
</evidence>
<sequence>MHTDGRQSDPTHSALKSAGAPASQGARPLIVVVGGGFGGLEAAKALGGTRADVVVIDRQNHHCFQPLLYQVATASLSPADVAWPIRGILGRWPNISVFMAEVTGIDLKRRCVRAGPIDVAYDQLVLATGATHSYFGHDDWAPFAPGLKRIEDATDIRRRLLLAFERAEIEDSPEARERLMTIVIVGGGPTGVEMAGAVHELVRVAMPLDFRRIDPRKARIVLVEAGNRLLPALPETLSAYTAATLERMGVEVRTGCTVMACDAMGVETNGGRIESATLVWAAGVVASPAACWLGVEGDRAGRVKVGPDLSVAGHPEIFVVGDTAAVVQDGNPVPGVAAAAKQMGHYVGAVIKARIAGKPAPGPFHYRHQGDLATIGRKAAVAKIGKLELTGFIGWLFWSVIHIYFLIGARNRFVVATTWLGDYLTFQRNARLITLDRSASAVRSEGTARAGAEPSGGAGLPGSEPVAEAPDGERLRSSV</sequence>
<evidence type="ECO:0000256" key="4">
    <source>
        <dbReference type="ARBA" id="ARBA00022827"/>
    </source>
</evidence>
<dbReference type="Gene3D" id="3.50.50.100">
    <property type="match status" value="1"/>
</dbReference>
<evidence type="ECO:0000256" key="2">
    <source>
        <dbReference type="ARBA" id="ARBA00012637"/>
    </source>
</evidence>
<dbReference type="InterPro" id="IPR023753">
    <property type="entry name" value="FAD/NAD-binding_dom"/>
</dbReference>
<dbReference type="PANTHER" id="PTHR43706">
    <property type="entry name" value="NADH DEHYDROGENASE"/>
    <property type="match status" value="1"/>
</dbReference>
<evidence type="ECO:0000259" key="12">
    <source>
        <dbReference type="Pfam" id="PF22366"/>
    </source>
</evidence>
<keyword evidence="3" id="KW-0285">Flavoprotein</keyword>
<evidence type="ECO:0000256" key="1">
    <source>
        <dbReference type="ARBA" id="ARBA00005272"/>
    </source>
</evidence>
<evidence type="ECO:0000256" key="7">
    <source>
        <dbReference type="ARBA" id="ARBA00023027"/>
    </source>
</evidence>
<keyword evidence="7" id="KW-0520">NAD</keyword>
<dbReference type="InterPro" id="IPR054585">
    <property type="entry name" value="NDH2-like_C"/>
</dbReference>
<evidence type="ECO:0000256" key="3">
    <source>
        <dbReference type="ARBA" id="ARBA00022630"/>
    </source>
</evidence>
<keyword evidence="5" id="KW-0809">Transit peptide</keyword>
<dbReference type="GO" id="GO:0050136">
    <property type="term" value="F:NADH dehydrogenase (quinone) (non-electrogenic) activity"/>
    <property type="evidence" value="ECO:0007669"/>
    <property type="project" value="UniProtKB-EC"/>
</dbReference>
<keyword evidence="14" id="KW-1185">Reference proteome</keyword>
<feature type="region of interest" description="Disordered" evidence="9">
    <location>
        <begin position="1"/>
        <end position="21"/>
    </location>
</feature>
<dbReference type="InterPro" id="IPR045024">
    <property type="entry name" value="NDH-2"/>
</dbReference>
<keyword evidence="6" id="KW-0560">Oxidoreductase</keyword>
<feature type="domain" description="External alternative NADH-ubiquinone oxidoreductase-like C-terminal" evidence="12">
    <location>
        <begin position="368"/>
        <end position="424"/>
    </location>
</feature>
<dbReference type="Proteomes" id="UP000332515">
    <property type="component" value="Unassembled WGS sequence"/>
</dbReference>
<organism evidence="13 14">
    <name type="scientific">Segnochrobactrum spirostomi</name>
    <dbReference type="NCBI Taxonomy" id="2608987"/>
    <lineage>
        <taxon>Bacteria</taxon>
        <taxon>Pseudomonadati</taxon>
        <taxon>Pseudomonadota</taxon>
        <taxon>Alphaproteobacteria</taxon>
        <taxon>Hyphomicrobiales</taxon>
        <taxon>Segnochrobactraceae</taxon>
        <taxon>Segnochrobactrum</taxon>
    </lineage>
</organism>
<feature type="region of interest" description="Disordered" evidence="9">
    <location>
        <begin position="441"/>
        <end position="479"/>
    </location>
</feature>
<evidence type="ECO:0000256" key="8">
    <source>
        <dbReference type="ARBA" id="ARBA00047599"/>
    </source>
</evidence>